<dbReference type="PANTHER" id="PTHR37984:SF5">
    <property type="entry name" value="PROTEIN NYNRIN-LIKE"/>
    <property type="match status" value="1"/>
</dbReference>
<feature type="domain" description="Integrase catalytic" evidence="1">
    <location>
        <begin position="1"/>
        <end position="117"/>
    </location>
</feature>
<reference evidence="2" key="1">
    <citation type="submission" date="2013-04" db="EMBL/GenBank/DDBJ databases">
        <authorList>
            <person name="Qu J."/>
            <person name="Murali S.C."/>
            <person name="Bandaranaike D."/>
            <person name="Bellair M."/>
            <person name="Blankenburg K."/>
            <person name="Chao H."/>
            <person name="Dinh H."/>
            <person name="Doddapaneni H."/>
            <person name="Downs B."/>
            <person name="Dugan-Rocha S."/>
            <person name="Elkadiri S."/>
            <person name="Gnanaolivu R.D."/>
            <person name="Hernandez B."/>
            <person name="Javaid M."/>
            <person name="Jayaseelan J.C."/>
            <person name="Lee S."/>
            <person name="Li M."/>
            <person name="Ming W."/>
            <person name="Munidasa M."/>
            <person name="Muniz J."/>
            <person name="Nguyen L."/>
            <person name="Ongeri F."/>
            <person name="Osuji N."/>
            <person name="Pu L.-L."/>
            <person name="Puazo M."/>
            <person name="Qu C."/>
            <person name="Quiroz J."/>
            <person name="Raj R."/>
            <person name="Weissenberger G."/>
            <person name="Xin Y."/>
            <person name="Zou X."/>
            <person name="Han Y."/>
            <person name="Richards S."/>
            <person name="Worley K."/>
            <person name="Muzny D."/>
            <person name="Gibbs R."/>
        </authorList>
    </citation>
    <scope>NUCLEOTIDE SEQUENCE</scope>
    <source>
        <strain evidence="2">Sampled in the wild</strain>
    </source>
</reference>
<protein>
    <recommendedName>
        <fullName evidence="1">Integrase catalytic domain-containing protein</fullName>
    </recommendedName>
</protein>
<dbReference type="Gene3D" id="3.30.420.10">
    <property type="entry name" value="Ribonuclease H-like superfamily/Ribonuclease H"/>
    <property type="match status" value="1"/>
</dbReference>
<dbReference type="Proteomes" id="UP000792457">
    <property type="component" value="Unassembled WGS sequence"/>
</dbReference>
<name>A0A8K0KFN3_LADFU</name>
<dbReference type="InterPro" id="IPR012337">
    <property type="entry name" value="RNaseH-like_sf"/>
</dbReference>
<dbReference type="GO" id="GO:0015074">
    <property type="term" value="P:DNA integration"/>
    <property type="evidence" value="ECO:0007669"/>
    <property type="project" value="InterPro"/>
</dbReference>
<dbReference type="InterPro" id="IPR050951">
    <property type="entry name" value="Retrovirus_Pol_polyprotein"/>
</dbReference>
<evidence type="ECO:0000259" key="1">
    <source>
        <dbReference type="PROSITE" id="PS50994"/>
    </source>
</evidence>
<dbReference type="PROSITE" id="PS50994">
    <property type="entry name" value="INTEGRASE"/>
    <property type="match status" value="1"/>
</dbReference>
<keyword evidence="3" id="KW-1185">Reference proteome</keyword>
<comment type="caution">
    <text evidence="2">The sequence shown here is derived from an EMBL/GenBank/DDBJ whole genome shotgun (WGS) entry which is preliminary data.</text>
</comment>
<dbReference type="PANTHER" id="PTHR37984">
    <property type="entry name" value="PROTEIN CBG26694"/>
    <property type="match status" value="1"/>
</dbReference>
<dbReference type="OrthoDB" id="10058156at2759"/>
<proteinExistence type="predicted"/>
<accession>A0A8K0KFN3</accession>
<dbReference type="GO" id="GO:0003676">
    <property type="term" value="F:nucleic acid binding"/>
    <property type="evidence" value="ECO:0007669"/>
    <property type="project" value="InterPro"/>
</dbReference>
<dbReference type="InterPro" id="IPR001584">
    <property type="entry name" value="Integrase_cat-core"/>
</dbReference>
<dbReference type="SUPFAM" id="SSF53098">
    <property type="entry name" value="Ribonuclease H-like"/>
    <property type="match status" value="1"/>
</dbReference>
<organism evidence="2 3">
    <name type="scientific">Ladona fulva</name>
    <name type="common">Scarce chaser dragonfly</name>
    <name type="synonym">Libellula fulva</name>
    <dbReference type="NCBI Taxonomy" id="123851"/>
    <lineage>
        <taxon>Eukaryota</taxon>
        <taxon>Metazoa</taxon>
        <taxon>Ecdysozoa</taxon>
        <taxon>Arthropoda</taxon>
        <taxon>Hexapoda</taxon>
        <taxon>Insecta</taxon>
        <taxon>Pterygota</taxon>
        <taxon>Palaeoptera</taxon>
        <taxon>Odonata</taxon>
        <taxon>Epiprocta</taxon>
        <taxon>Anisoptera</taxon>
        <taxon>Libelluloidea</taxon>
        <taxon>Libellulidae</taxon>
        <taxon>Ladona</taxon>
    </lineage>
</organism>
<sequence length="233" mass="27265">MTGLKNVKHTKRIVANNLRYLYTHGIPLSGHRNIFMWILQVNFKRNDGSFWWMHIPNGLKYEVPRQLVTNNETSFTSEEICKYCEFNGVKHIRTIPYHPKTNGLTERFGDTGEQDLRLQQLLSYRNTPHSTTGKAPAELFLGHSLPTWWDCLKPDPRNKMEIKMWKQKVYEEANVRAHSFRQGDEVWVQNKCKPGWHPGVVGRKTGKLLYEVLIGGQMKRKHADQLHSRSEAR</sequence>
<evidence type="ECO:0000313" key="3">
    <source>
        <dbReference type="Proteomes" id="UP000792457"/>
    </source>
</evidence>
<dbReference type="AlphaFoldDB" id="A0A8K0KFN3"/>
<reference evidence="2" key="2">
    <citation type="submission" date="2017-10" db="EMBL/GenBank/DDBJ databases">
        <title>Ladona fulva Genome sequencing and assembly.</title>
        <authorList>
            <person name="Murali S."/>
            <person name="Richards S."/>
            <person name="Bandaranaike D."/>
            <person name="Bellair M."/>
            <person name="Blankenburg K."/>
            <person name="Chao H."/>
            <person name="Dinh H."/>
            <person name="Doddapaneni H."/>
            <person name="Dugan-Rocha S."/>
            <person name="Elkadiri S."/>
            <person name="Gnanaolivu R."/>
            <person name="Hernandez B."/>
            <person name="Skinner E."/>
            <person name="Javaid M."/>
            <person name="Lee S."/>
            <person name="Li M."/>
            <person name="Ming W."/>
            <person name="Munidasa M."/>
            <person name="Muniz J."/>
            <person name="Nguyen L."/>
            <person name="Hughes D."/>
            <person name="Osuji N."/>
            <person name="Pu L.-L."/>
            <person name="Puazo M."/>
            <person name="Qu C."/>
            <person name="Quiroz J."/>
            <person name="Raj R."/>
            <person name="Weissenberger G."/>
            <person name="Xin Y."/>
            <person name="Zou X."/>
            <person name="Han Y."/>
            <person name="Worley K."/>
            <person name="Muzny D."/>
            <person name="Gibbs R."/>
        </authorList>
    </citation>
    <scope>NUCLEOTIDE SEQUENCE</scope>
    <source>
        <strain evidence="2">Sampled in the wild</strain>
    </source>
</reference>
<dbReference type="EMBL" id="KZ308781">
    <property type="protein sequence ID" value="KAG8234122.1"/>
    <property type="molecule type" value="Genomic_DNA"/>
</dbReference>
<gene>
    <name evidence="2" type="ORF">J437_LFUL007488</name>
</gene>
<evidence type="ECO:0000313" key="2">
    <source>
        <dbReference type="EMBL" id="KAG8234122.1"/>
    </source>
</evidence>
<dbReference type="InterPro" id="IPR036397">
    <property type="entry name" value="RNaseH_sf"/>
</dbReference>